<proteinExistence type="predicted"/>
<dbReference type="Proteomes" id="UP001200537">
    <property type="component" value="Unassembled WGS sequence"/>
</dbReference>
<gene>
    <name evidence="2" type="ORF">L0M99_07140</name>
</gene>
<sequence length="105" mass="11481">MSVKVKHLNVIYEGGREASYPLLPAAIVAAEGYAASREMNMSEMAYEGTLYAAWTMARRKEPNVPEFNDWLNSLLAAEESEDGQGVTFREHNPNGIDSGAMPSNG</sequence>
<name>A0AAJ1BCL2_9ACTO</name>
<evidence type="ECO:0000256" key="1">
    <source>
        <dbReference type="SAM" id="MobiDB-lite"/>
    </source>
</evidence>
<organism evidence="2 3">
    <name type="scientific">Varibaculum cambriense</name>
    <dbReference type="NCBI Taxonomy" id="184870"/>
    <lineage>
        <taxon>Bacteria</taxon>
        <taxon>Bacillati</taxon>
        <taxon>Actinomycetota</taxon>
        <taxon>Actinomycetes</taxon>
        <taxon>Actinomycetales</taxon>
        <taxon>Actinomycetaceae</taxon>
        <taxon>Varibaculum</taxon>
    </lineage>
</organism>
<comment type="caution">
    <text evidence="2">The sequence shown here is derived from an EMBL/GenBank/DDBJ whole genome shotgun (WGS) entry which is preliminary data.</text>
</comment>
<protein>
    <submittedName>
        <fullName evidence="2">Uncharacterized protein</fullName>
    </submittedName>
</protein>
<dbReference type="RefSeq" id="WP_238128209.1">
    <property type="nucleotide sequence ID" value="NZ_JAKNHJ010000013.1"/>
</dbReference>
<accession>A0AAJ1BCL2</accession>
<feature type="region of interest" description="Disordered" evidence="1">
    <location>
        <begin position="81"/>
        <end position="105"/>
    </location>
</feature>
<evidence type="ECO:0000313" key="2">
    <source>
        <dbReference type="EMBL" id="MCG4618266.1"/>
    </source>
</evidence>
<reference evidence="2" key="1">
    <citation type="submission" date="2022-01" db="EMBL/GenBank/DDBJ databases">
        <title>Collection of gut derived symbiotic bacterial strains cultured from healthy donors.</title>
        <authorList>
            <person name="Lin H."/>
            <person name="Kohout C."/>
            <person name="Waligurski E."/>
            <person name="Pamer E.G."/>
        </authorList>
    </citation>
    <scope>NUCLEOTIDE SEQUENCE</scope>
    <source>
        <strain evidence="2">DFI.7.46</strain>
    </source>
</reference>
<dbReference type="EMBL" id="JAKNHJ010000013">
    <property type="protein sequence ID" value="MCG4618266.1"/>
    <property type="molecule type" value="Genomic_DNA"/>
</dbReference>
<dbReference type="AlphaFoldDB" id="A0AAJ1BCL2"/>
<evidence type="ECO:0000313" key="3">
    <source>
        <dbReference type="Proteomes" id="UP001200537"/>
    </source>
</evidence>